<dbReference type="PROSITE" id="PS00373">
    <property type="entry name" value="GART"/>
    <property type="match status" value="1"/>
</dbReference>
<dbReference type="InterPro" id="IPR004810">
    <property type="entry name" value="PurU"/>
</dbReference>
<evidence type="ECO:0000313" key="5">
    <source>
        <dbReference type="Proteomes" id="UP001275436"/>
    </source>
</evidence>
<sequence length="284" mass="33466">MASYRYRIRVVGEYREKTIKNLVCLLEDMSISIHSKKALKLEDGNILIKWIEVESDYNLLYNNKFKNFLIKFEEEFCVDIEIKTINRKKNMAIFVSNQGHCLEEILFRWKNGELDCNIPLVISDYDIYRKYVESYGIKFYNLKVNKHDKKRELIALRILEENCIDFISLARYMQILPINLVNKYINKIINIHHSLLPAFIGANTYQRAFDRGVKVIGSTTHYVTDKLDEGPILIQKSANIEEGSSVKDYKNLIRITETENLFMAIKYHIDDKVFVYNNKAILLK</sequence>
<dbReference type="RefSeq" id="WP_317958631.1">
    <property type="nucleotide sequence ID" value="NZ_BSKO01000002.1"/>
</dbReference>
<dbReference type="NCBIfam" id="NF004684">
    <property type="entry name" value="PRK06027.1"/>
    <property type="match status" value="1"/>
</dbReference>
<evidence type="ECO:0000259" key="3">
    <source>
        <dbReference type="Pfam" id="PF00551"/>
    </source>
</evidence>
<gene>
    <name evidence="4" type="primary">purU1</name>
    <name evidence="4" type="ORF">MACH08_41780</name>
</gene>
<feature type="domain" description="Formyl transferase N-terminal" evidence="3">
    <location>
        <begin position="89"/>
        <end position="262"/>
    </location>
</feature>
<dbReference type="Pfam" id="PF00551">
    <property type="entry name" value="Formyl_trans_N"/>
    <property type="match status" value="1"/>
</dbReference>
<evidence type="ECO:0000256" key="2">
    <source>
        <dbReference type="ARBA" id="ARBA00022801"/>
    </source>
</evidence>
<accession>A0ABQ5TNL1</accession>
<comment type="caution">
    <text evidence="4">The sequence shown here is derived from an EMBL/GenBank/DDBJ whole genome shotgun (WGS) entry which is preliminary data.</text>
</comment>
<proteinExistence type="predicted"/>
<name>A0ABQ5TNL1_9BACI</name>
<dbReference type="PIRSF" id="PIRSF036480">
    <property type="entry name" value="FormyFH4_hydr"/>
    <property type="match status" value="1"/>
</dbReference>
<keyword evidence="2" id="KW-0378">Hydrolase</keyword>
<dbReference type="InterPro" id="IPR001555">
    <property type="entry name" value="GART_AS"/>
</dbReference>
<evidence type="ECO:0000256" key="1">
    <source>
        <dbReference type="ARBA" id="ARBA00022563"/>
    </source>
</evidence>
<protein>
    <submittedName>
        <fullName evidence="4">Formyltetrahydrofolate deformylase</fullName>
    </submittedName>
</protein>
<dbReference type="EMBL" id="BSKO01000002">
    <property type="protein sequence ID" value="GLO68394.1"/>
    <property type="molecule type" value="Genomic_DNA"/>
</dbReference>
<dbReference type="Proteomes" id="UP001275436">
    <property type="component" value="Unassembled WGS sequence"/>
</dbReference>
<organism evidence="4 5">
    <name type="scientific">Oceanobacillus kimchii</name>
    <dbReference type="NCBI Taxonomy" id="746691"/>
    <lineage>
        <taxon>Bacteria</taxon>
        <taxon>Bacillati</taxon>
        <taxon>Bacillota</taxon>
        <taxon>Bacilli</taxon>
        <taxon>Bacillales</taxon>
        <taxon>Bacillaceae</taxon>
        <taxon>Oceanobacillus</taxon>
    </lineage>
</organism>
<keyword evidence="5" id="KW-1185">Reference proteome</keyword>
<dbReference type="PANTHER" id="PTHR42706">
    <property type="entry name" value="FORMYLTETRAHYDROFOLATE DEFORMYLASE"/>
    <property type="match status" value="1"/>
</dbReference>
<dbReference type="SUPFAM" id="SSF53328">
    <property type="entry name" value="Formyltransferase"/>
    <property type="match status" value="1"/>
</dbReference>
<keyword evidence="1" id="KW-0554">One-carbon metabolism</keyword>
<evidence type="ECO:0000313" key="4">
    <source>
        <dbReference type="EMBL" id="GLO68394.1"/>
    </source>
</evidence>
<dbReference type="Gene3D" id="3.40.50.170">
    <property type="entry name" value="Formyl transferase, N-terminal domain"/>
    <property type="match status" value="1"/>
</dbReference>
<dbReference type="InterPro" id="IPR036477">
    <property type="entry name" value="Formyl_transf_N_sf"/>
</dbReference>
<dbReference type="InterPro" id="IPR002376">
    <property type="entry name" value="Formyl_transf_N"/>
</dbReference>
<dbReference type="PANTHER" id="PTHR42706:SF1">
    <property type="entry name" value="FORMYLTETRAHYDROFOLATE DEFORMYLASE 2, MITOCHONDRIAL"/>
    <property type="match status" value="1"/>
</dbReference>
<dbReference type="PRINTS" id="PR01575">
    <property type="entry name" value="FFH4HYDRLASE"/>
</dbReference>
<reference evidence="4 5" key="1">
    <citation type="submission" date="2023-02" db="EMBL/GenBank/DDBJ databases">
        <title>Oceanobacillus kimchii IFOP_LL358 isolated form Alexandrium catenella lab strain.</title>
        <authorList>
            <person name="Gajardo G."/>
            <person name="Ueki S."/>
            <person name="Maruyama F."/>
        </authorList>
    </citation>
    <scope>NUCLEOTIDE SEQUENCE [LARGE SCALE GENOMIC DNA]</scope>
    <source>
        <strain evidence="4 5">IFOP_LL358</strain>
    </source>
</reference>